<name>A0A5E4XEW9_9BURK</name>
<protein>
    <recommendedName>
        <fullName evidence="3">Class I SAM-dependent methyltransferase</fullName>
    </recommendedName>
</protein>
<evidence type="ECO:0008006" key="3">
    <source>
        <dbReference type="Google" id="ProtNLM"/>
    </source>
</evidence>
<evidence type="ECO:0000313" key="2">
    <source>
        <dbReference type="Proteomes" id="UP000337189"/>
    </source>
</evidence>
<dbReference type="InterPro" id="IPR029063">
    <property type="entry name" value="SAM-dependent_MTases_sf"/>
</dbReference>
<reference evidence="1 2" key="1">
    <citation type="submission" date="2019-08" db="EMBL/GenBank/DDBJ databases">
        <authorList>
            <person name="Peeters C."/>
        </authorList>
    </citation>
    <scope>NUCLEOTIDE SEQUENCE [LARGE SCALE GENOMIC DNA]</scope>
    <source>
        <strain evidence="1 2">LMG 31110</strain>
    </source>
</reference>
<proteinExistence type="predicted"/>
<dbReference type="RefSeq" id="WP_150691175.1">
    <property type="nucleotide sequence ID" value="NZ_CABPSJ010000005.1"/>
</dbReference>
<evidence type="ECO:0000313" key="1">
    <source>
        <dbReference type="EMBL" id="VVE34678.1"/>
    </source>
</evidence>
<dbReference type="SUPFAM" id="SSF53335">
    <property type="entry name" value="S-adenosyl-L-methionine-dependent methyltransferases"/>
    <property type="match status" value="1"/>
</dbReference>
<gene>
    <name evidence="1" type="ORF">PCO31110_03875</name>
</gene>
<dbReference type="EMBL" id="CABPSJ010000005">
    <property type="protein sequence ID" value="VVE34678.1"/>
    <property type="molecule type" value="Genomic_DNA"/>
</dbReference>
<accession>A0A5E4XEW9</accession>
<dbReference type="OrthoDB" id="9816564at2"/>
<dbReference type="AlphaFoldDB" id="A0A5E4XEW9"/>
<organism evidence="1 2">
    <name type="scientific">Pandoraea communis</name>
    <dbReference type="NCBI Taxonomy" id="2508297"/>
    <lineage>
        <taxon>Bacteria</taxon>
        <taxon>Pseudomonadati</taxon>
        <taxon>Pseudomonadota</taxon>
        <taxon>Betaproteobacteria</taxon>
        <taxon>Burkholderiales</taxon>
        <taxon>Burkholderiaceae</taxon>
        <taxon>Pandoraea</taxon>
    </lineage>
</organism>
<dbReference type="Proteomes" id="UP000337189">
    <property type="component" value="Unassembled WGS sequence"/>
</dbReference>
<sequence length="179" mass="20205">MKGVTSYSGVAGFYFRYLLNQIVRIGELRKPGLVILDFGCGNGELKRLLKDGVVGYDIIPDLSDVSDWRGVEFDVLVANQVFYSFDEVSLENLLIELINLNRKIKMVVGISRQGWMNKIGKYLLGRPNAHSATKISPQAEIGLLMRYGSIVRKKSIFGLTDVFLLVLNEKKPESFDEKR</sequence>